<dbReference type="Proteomes" id="UP001444661">
    <property type="component" value="Unassembled WGS sequence"/>
</dbReference>
<proteinExistence type="predicted"/>
<comment type="caution">
    <text evidence="2">The sequence shown here is derived from an EMBL/GenBank/DDBJ whole genome shotgun (WGS) entry which is preliminary data.</text>
</comment>
<name>A0ABR1U0A7_9PEZI</name>
<gene>
    <name evidence="2" type="ORF">PG993_003718</name>
</gene>
<keyword evidence="3" id="KW-1185">Reference proteome</keyword>
<evidence type="ECO:0000313" key="2">
    <source>
        <dbReference type="EMBL" id="KAK8052333.1"/>
    </source>
</evidence>
<organism evidence="2 3">
    <name type="scientific">Apiospora rasikravindrae</name>
    <dbReference type="NCBI Taxonomy" id="990691"/>
    <lineage>
        <taxon>Eukaryota</taxon>
        <taxon>Fungi</taxon>
        <taxon>Dikarya</taxon>
        <taxon>Ascomycota</taxon>
        <taxon>Pezizomycotina</taxon>
        <taxon>Sordariomycetes</taxon>
        <taxon>Xylariomycetidae</taxon>
        <taxon>Amphisphaeriales</taxon>
        <taxon>Apiosporaceae</taxon>
        <taxon>Apiospora</taxon>
    </lineage>
</organism>
<feature type="region of interest" description="Disordered" evidence="1">
    <location>
        <begin position="717"/>
        <end position="747"/>
    </location>
</feature>
<protein>
    <submittedName>
        <fullName evidence="2">Ankyrin repeat-containing protein</fullName>
    </submittedName>
</protein>
<reference evidence="2 3" key="1">
    <citation type="submission" date="2023-01" db="EMBL/GenBank/DDBJ databases">
        <title>Analysis of 21 Apiospora genomes using comparative genomics revels a genus with tremendous synthesis potential of carbohydrate active enzymes and secondary metabolites.</title>
        <authorList>
            <person name="Sorensen T."/>
        </authorList>
    </citation>
    <scope>NUCLEOTIDE SEQUENCE [LARGE SCALE GENOMIC DNA]</scope>
    <source>
        <strain evidence="2 3">CBS 33761</strain>
    </source>
</reference>
<evidence type="ECO:0000313" key="3">
    <source>
        <dbReference type="Proteomes" id="UP001444661"/>
    </source>
</evidence>
<evidence type="ECO:0000256" key="1">
    <source>
        <dbReference type="SAM" id="MobiDB-lite"/>
    </source>
</evidence>
<dbReference type="EMBL" id="JAQQWK010000002">
    <property type="protein sequence ID" value="KAK8052333.1"/>
    <property type="molecule type" value="Genomic_DNA"/>
</dbReference>
<dbReference type="PANTHER" id="PTHR39596">
    <property type="match status" value="1"/>
</dbReference>
<sequence length="747" mass="83521">MRSLELSEHTATRQCLSDVYSDCKSTSPETFSSKDLINREQSIRCQDFEYSSDGDLLQQSDRHQAVTGFANELQASASDITRDHFAALDEHLATLFQVRLDLTGSALGHPEEEAIDVLCRLPATPPQFDFAWRLWHGSSTAPDLRRFRHSEPALALPSPMSSSPWEELKVVTRLNTVTLRVALLVATCRFGTYNVGIWIKRFLDFLAEILDHLVSASASPVAAARASDDNAESLLVAREIATAFVWTTWTRCQLLFLRFLLGNQLRSGYEEQWNQMLALRGTGMLMNPSIRATLYGWKNERVPYMCSWAFKLLRSQRAALMLDFRYFHTRYADLHGGRKARCLWDCEEACDGGHPLGCGRFQDRRLVAEEQSVHAHHSNGSSHRLLKWKRGDTCRMLTWNRDSYVSVRGPVAISAADPSNGTVVYVGATESTMAISHVWSHGHGGRPHTGINSCLHERFSKLARRYGCDSYWIDTLSIPDEHALRQRAISHINQLFATSRAVLVLDRDLMDIDVSAAPGSVGLVESVLATFLVCDWNVRAWTMLEAMRGCHNLQLLCRDDRTLSLRDSLGMLYGKGRVDLAVLFLATQHLMPSHADPFRRQSSRKTLEGAAALLSHRHATREGDDVVIWSLLTNPGVARYSAADLWSSLVGRELQTAFLMSDTERLENVPGFSWAPVTPYIRRPNESARTSSSPLGPYLVYEGAGSEKAEITARGASGALDGVPAPPRGRRSVSGCTRNLHHDAQRW</sequence>
<accession>A0ABR1U0A7</accession>
<dbReference type="PANTHER" id="PTHR39596:SF4">
    <property type="entry name" value="HET DOMAIN PROTEIN (AFU_ORTHOLOGUE AFUA_3G03140)-RELATED"/>
    <property type="match status" value="1"/>
</dbReference>